<dbReference type="SUPFAM" id="SSF55846">
    <property type="entry name" value="N-acetylmuramoyl-L-alanine amidase-like"/>
    <property type="match status" value="1"/>
</dbReference>
<dbReference type="SMART" id="SM00644">
    <property type="entry name" value="Ami_2"/>
    <property type="match status" value="1"/>
</dbReference>
<dbReference type="GO" id="GO:0005576">
    <property type="term" value="C:extracellular region"/>
    <property type="evidence" value="ECO:0007669"/>
    <property type="project" value="UniProtKB-SubCell"/>
</dbReference>
<keyword evidence="9" id="KW-0378">Hydrolase</keyword>
<dbReference type="PANTHER" id="PTHR11022:SF41">
    <property type="entry name" value="PEPTIDOGLYCAN-RECOGNITION PROTEIN LC-RELATED"/>
    <property type="match status" value="1"/>
</dbReference>
<dbReference type="FunFam" id="3.40.80.10:FF:000001">
    <property type="entry name" value="Peptidoglycan recognition protein 1"/>
    <property type="match status" value="1"/>
</dbReference>
<dbReference type="PANTHER" id="PTHR11022">
    <property type="entry name" value="PEPTIDOGLYCAN RECOGNITION PROTEIN"/>
    <property type="match status" value="1"/>
</dbReference>
<dbReference type="InParanoid" id="B4MGD4"/>
<dbReference type="HOGENOM" id="CLU_804788_0_0_1"/>
<evidence type="ECO:0000259" key="8">
    <source>
        <dbReference type="SMART" id="SM00701"/>
    </source>
</evidence>
<evidence type="ECO:0000313" key="9">
    <source>
        <dbReference type="EMBL" id="EDW57457.1"/>
    </source>
</evidence>
<evidence type="ECO:0000256" key="5">
    <source>
        <dbReference type="ARBA" id="ARBA00022859"/>
    </source>
</evidence>
<dbReference type="CDD" id="cd06583">
    <property type="entry name" value="PGRP"/>
    <property type="match status" value="1"/>
</dbReference>
<dbReference type="Gene3D" id="3.40.80.10">
    <property type="entry name" value="Peptidoglycan recognition protein-like"/>
    <property type="match status" value="1"/>
</dbReference>
<comment type="similarity">
    <text evidence="2">Belongs to the N-acetylmuramoyl-L-alanine amidase 2 family.</text>
</comment>
<feature type="region of interest" description="Disordered" evidence="6">
    <location>
        <begin position="139"/>
        <end position="170"/>
    </location>
</feature>
<dbReference type="GO" id="GO:0009253">
    <property type="term" value="P:peptidoglycan catabolic process"/>
    <property type="evidence" value="ECO:0007669"/>
    <property type="project" value="InterPro"/>
</dbReference>
<dbReference type="EMBL" id="CH940672">
    <property type="protein sequence ID" value="EDW57457.1"/>
    <property type="molecule type" value="Genomic_DNA"/>
</dbReference>
<comment type="subcellular location">
    <subcellularLocation>
        <location evidence="1">Secreted</location>
    </subcellularLocation>
</comment>
<dbReference type="InterPro" id="IPR006619">
    <property type="entry name" value="PGRP_domain_met/bac"/>
</dbReference>
<name>B4MGD4_DROVI</name>
<reference evidence="9" key="3">
    <citation type="submission" date="2008-06" db="EMBL/GenBank/DDBJ databases">
        <authorList>
            <consortium name="FlyBase"/>
        </authorList>
    </citation>
    <scope>NUCLEOTIDE SEQUENCE</scope>
    <source>
        <strain evidence="9">TSC#15010-1051.87</strain>
    </source>
</reference>
<evidence type="ECO:0000256" key="2">
    <source>
        <dbReference type="ARBA" id="ARBA00007553"/>
    </source>
</evidence>
<keyword evidence="4" id="KW-0399">Innate immunity</keyword>
<dbReference type="STRING" id="7244.B4MGD4"/>
<dbReference type="Proteomes" id="UP000008792">
    <property type="component" value="Unassembled WGS sequence"/>
</dbReference>
<dbReference type="GO" id="GO:0045087">
    <property type="term" value="P:innate immune response"/>
    <property type="evidence" value="ECO:0007669"/>
    <property type="project" value="UniProtKB-KW"/>
</dbReference>
<dbReference type="eggNOG" id="ENOG502QR3D">
    <property type="taxonomic scope" value="Eukaryota"/>
</dbReference>
<dbReference type="InterPro" id="IPR036505">
    <property type="entry name" value="Amidase/PGRP_sf"/>
</dbReference>
<keyword evidence="3" id="KW-0964">Secreted</keyword>
<feature type="domain" description="Peptidoglycan recognition protein family" evidence="8">
    <location>
        <begin position="195"/>
        <end position="338"/>
    </location>
</feature>
<dbReference type="GO" id="GO:0008745">
    <property type="term" value="F:N-acetylmuramoyl-L-alanine amidase activity"/>
    <property type="evidence" value="ECO:0007669"/>
    <property type="project" value="UniProtKB-EC"/>
</dbReference>
<keyword evidence="11" id="KW-1185">Reference proteome</keyword>
<dbReference type="GO" id="GO:0008270">
    <property type="term" value="F:zinc ion binding"/>
    <property type="evidence" value="ECO:0007669"/>
    <property type="project" value="InterPro"/>
</dbReference>
<dbReference type="SMR" id="B4MGD4"/>
<dbReference type="FunCoup" id="B4MGD4">
    <property type="interactions" value="74"/>
</dbReference>
<dbReference type="OMA" id="WLAQMPM"/>
<reference evidence="9 11" key="1">
    <citation type="journal article" date="2007" name="Nature">
        <title>Evolution of genes and genomes on the Drosophila phylogeny.</title>
        <authorList>
            <consortium name="Drosophila 12 Genomes Consortium"/>
            <person name="Clark A.G."/>
            <person name="Eisen M.B."/>
            <person name="Smith D.R."/>
            <person name="Bergman C.M."/>
            <person name="Oliver B."/>
            <person name="Markow T.A."/>
            <person name="Kaufman T.C."/>
            <person name="Kellis M."/>
            <person name="Gelbart W."/>
            <person name="Iyer V.N."/>
            <person name="Pollard D.A."/>
            <person name="Sackton T.B."/>
            <person name="Larracuente A.M."/>
            <person name="Singh N.D."/>
            <person name="Abad J.P."/>
            <person name="Abt D.N."/>
            <person name="Adryan B."/>
            <person name="Aguade M."/>
            <person name="Akashi H."/>
            <person name="Anderson W.W."/>
            <person name="Aquadro C.F."/>
            <person name="Ardell D.H."/>
            <person name="Arguello R."/>
            <person name="Artieri C.G."/>
            <person name="Barbash D.A."/>
            <person name="Barker D."/>
            <person name="Barsanti P."/>
            <person name="Batterham P."/>
            <person name="Batzoglou S."/>
            <person name="Begun D."/>
            <person name="Bhutkar A."/>
            <person name="Blanco E."/>
            <person name="Bosak S.A."/>
            <person name="Bradley R.K."/>
            <person name="Brand A.D."/>
            <person name="Brent M.R."/>
            <person name="Brooks A.N."/>
            <person name="Brown R.H."/>
            <person name="Butlin R.K."/>
            <person name="Caggese C."/>
            <person name="Calvi B.R."/>
            <person name="Bernardo de Carvalho A."/>
            <person name="Caspi A."/>
            <person name="Castrezana S."/>
            <person name="Celniker S.E."/>
            <person name="Chang J.L."/>
            <person name="Chapple C."/>
            <person name="Chatterji S."/>
            <person name="Chinwalla A."/>
            <person name="Civetta A."/>
            <person name="Clifton S.W."/>
            <person name="Comeron J.M."/>
            <person name="Costello J.C."/>
            <person name="Coyne J.A."/>
            <person name="Daub J."/>
            <person name="David R.G."/>
            <person name="Delcher A.L."/>
            <person name="Delehaunty K."/>
            <person name="Do C.B."/>
            <person name="Ebling H."/>
            <person name="Edwards K."/>
            <person name="Eickbush T."/>
            <person name="Evans J.D."/>
            <person name="Filipski A."/>
            <person name="Findeiss S."/>
            <person name="Freyhult E."/>
            <person name="Fulton L."/>
            <person name="Fulton R."/>
            <person name="Garcia A.C."/>
            <person name="Gardiner A."/>
            <person name="Garfield D.A."/>
            <person name="Garvin B.E."/>
            <person name="Gibson G."/>
            <person name="Gilbert D."/>
            <person name="Gnerre S."/>
            <person name="Godfrey J."/>
            <person name="Good R."/>
            <person name="Gotea V."/>
            <person name="Gravely B."/>
            <person name="Greenberg A.J."/>
            <person name="Griffiths-Jones S."/>
            <person name="Gross S."/>
            <person name="Guigo R."/>
            <person name="Gustafson E.A."/>
            <person name="Haerty W."/>
            <person name="Hahn M.W."/>
            <person name="Halligan D.L."/>
            <person name="Halpern A.L."/>
            <person name="Halter G.M."/>
            <person name="Han M.V."/>
            <person name="Heger A."/>
            <person name="Hillier L."/>
            <person name="Hinrichs A.S."/>
            <person name="Holmes I."/>
            <person name="Hoskins R.A."/>
            <person name="Hubisz M.J."/>
            <person name="Hultmark D."/>
            <person name="Huntley M.A."/>
            <person name="Jaffe D.B."/>
            <person name="Jagadeeshan S."/>
            <person name="Jeck W.R."/>
            <person name="Johnson J."/>
            <person name="Jones C.D."/>
            <person name="Jordan W.C."/>
            <person name="Karpen G.H."/>
            <person name="Kataoka E."/>
            <person name="Keightley P.D."/>
            <person name="Kheradpour P."/>
            <person name="Kirkness E.F."/>
            <person name="Koerich L.B."/>
            <person name="Kristiansen K."/>
            <person name="Kudrna D."/>
            <person name="Kulathinal R.J."/>
            <person name="Kumar S."/>
            <person name="Kwok R."/>
            <person name="Lander E."/>
            <person name="Langley C.H."/>
            <person name="Lapoint R."/>
            <person name="Lazzaro B.P."/>
            <person name="Lee S.J."/>
            <person name="Levesque L."/>
            <person name="Li R."/>
            <person name="Lin C.F."/>
            <person name="Lin M.F."/>
            <person name="Lindblad-Toh K."/>
            <person name="Llopart A."/>
            <person name="Long M."/>
            <person name="Low L."/>
            <person name="Lozovsky E."/>
            <person name="Lu J."/>
            <person name="Luo M."/>
            <person name="Machado C.A."/>
            <person name="Makalowski W."/>
            <person name="Marzo M."/>
            <person name="Matsuda M."/>
            <person name="Matzkin L."/>
            <person name="McAllister B."/>
            <person name="McBride C.S."/>
            <person name="McKernan B."/>
            <person name="McKernan K."/>
            <person name="Mendez-Lago M."/>
            <person name="Minx P."/>
            <person name="Mollenhauer M.U."/>
            <person name="Montooth K."/>
            <person name="Mount S.M."/>
            <person name="Mu X."/>
            <person name="Myers E."/>
            <person name="Negre B."/>
            <person name="Newfeld S."/>
            <person name="Nielsen R."/>
            <person name="Noor M.A."/>
            <person name="O'Grady P."/>
            <person name="Pachter L."/>
            <person name="Papaceit M."/>
            <person name="Parisi M.J."/>
            <person name="Parisi M."/>
            <person name="Parts L."/>
            <person name="Pedersen J.S."/>
            <person name="Pesole G."/>
            <person name="Phillippy A.M."/>
            <person name="Ponting C.P."/>
            <person name="Pop M."/>
            <person name="Porcelli D."/>
            <person name="Powell J.R."/>
            <person name="Prohaska S."/>
            <person name="Pruitt K."/>
            <person name="Puig M."/>
            <person name="Quesneville H."/>
            <person name="Ram K.R."/>
            <person name="Rand D."/>
            <person name="Rasmussen M.D."/>
            <person name="Reed L.K."/>
            <person name="Reenan R."/>
            <person name="Reily A."/>
            <person name="Remington K.A."/>
            <person name="Rieger T.T."/>
            <person name="Ritchie M.G."/>
            <person name="Robin C."/>
            <person name="Rogers Y.H."/>
            <person name="Rohde C."/>
            <person name="Rozas J."/>
            <person name="Rubenfield M.J."/>
            <person name="Ruiz A."/>
            <person name="Russo S."/>
            <person name="Salzberg S.L."/>
            <person name="Sanchez-Gracia A."/>
            <person name="Saranga D.J."/>
            <person name="Sato H."/>
            <person name="Schaeffer S.W."/>
            <person name="Schatz M.C."/>
            <person name="Schlenke T."/>
            <person name="Schwartz R."/>
            <person name="Segarra C."/>
            <person name="Singh R.S."/>
            <person name="Sirot L."/>
            <person name="Sirota M."/>
            <person name="Sisneros N.B."/>
            <person name="Smith C.D."/>
            <person name="Smith T.F."/>
            <person name="Spieth J."/>
            <person name="Stage D.E."/>
            <person name="Stark A."/>
            <person name="Stephan W."/>
            <person name="Strausberg R.L."/>
            <person name="Strempel S."/>
            <person name="Sturgill D."/>
            <person name="Sutton G."/>
            <person name="Sutton G.G."/>
            <person name="Tao W."/>
            <person name="Teichmann S."/>
            <person name="Tobari Y.N."/>
            <person name="Tomimura Y."/>
            <person name="Tsolas J.M."/>
            <person name="Valente V.L."/>
            <person name="Venter E."/>
            <person name="Venter J.C."/>
            <person name="Vicario S."/>
            <person name="Vieira F.G."/>
            <person name="Vilella A.J."/>
            <person name="Villasante A."/>
            <person name="Walenz B."/>
            <person name="Wang J."/>
            <person name="Wasserman M."/>
            <person name="Watts T."/>
            <person name="Wilson D."/>
            <person name="Wilson R.K."/>
            <person name="Wing R.A."/>
            <person name="Wolfner M.F."/>
            <person name="Wong A."/>
            <person name="Wong G.K."/>
            <person name="Wu C.I."/>
            <person name="Wu G."/>
            <person name="Yamamoto D."/>
            <person name="Yang H.P."/>
            <person name="Yang S.P."/>
            <person name="Yorke J.A."/>
            <person name="Yoshida K."/>
            <person name="Zdobnov E."/>
            <person name="Zhang P."/>
            <person name="Zhang Y."/>
            <person name="Zimin A.V."/>
            <person name="Baldwin J."/>
            <person name="Abdouelleil A."/>
            <person name="Abdulkadir J."/>
            <person name="Abebe A."/>
            <person name="Abera B."/>
            <person name="Abreu J."/>
            <person name="Acer S.C."/>
            <person name="Aftuck L."/>
            <person name="Alexander A."/>
            <person name="An P."/>
            <person name="Anderson E."/>
            <person name="Anderson S."/>
            <person name="Arachi H."/>
            <person name="Azer M."/>
            <person name="Bachantsang P."/>
            <person name="Barry A."/>
            <person name="Bayul T."/>
            <person name="Berlin A."/>
            <person name="Bessette D."/>
            <person name="Bloom T."/>
            <person name="Blye J."/>
            <person name="Boguslavskiy L."/>
            <person name="Bonnet C."/>
            <person name="Boukhgalter B."/>
            <person name="Bourzgui I."/>
            <person name="Brown A."/>
            <person name="Cahill P."/>
            <person name="Channer S."/>
            <person name="Cheshatsang Y."/>
            <person name="Chuda L."/>
            <person name="Citroen M."/>
            <person name="Collymore A."/>
            <person name="Cooke P."/>
            <person name="Costello M."/>
            <person name="D'Aco K."/>
            <person name="Daza R."/>
            <person name="De Haan G."/>
            <person name="DeGray S."/>
            <person name="DeMaso C."/>
            <person name="Dhargay N."/>
            <person name="Dooley K."/>
            <person name="Dooley E."/>
            <person name="Doricent M."/>
            <person name="Dorje P."/>
            <person name="Dorjee K."/>
            <person name="Dupes A."/>
            <person name="Elong R."/>
            <person name="Falk J."/>
            <person name="Farina A."/>
            <person name="Faro S."/>
            <person name="Ferguson D."/>
            <person name="Fisher S."/>
            <person name="Foley C.D."/>
            <person name="Franke A."/>
            <person name="Friedrich D."/>
            <person name="Gadbois L."/>
            <person name="Gearin G."/>
            <person name="Gearin C.R."/>
            <person name="Giannoukos G."/>
            <person name="Goode T."/>
            <person name="Graham J."/>
            <person name="Grandbois E."/>
            <person name="Grewal S."/>
            <person name="Gyaltsen K."/>
            <person name="Hafez N."/>
            <person name="Hagos B."/>
            <person name="Hall J."/>
            <person name="Henson C."/>
            <person name="Hollinger A."/>
            <person name="Honan T."/>
            <person name="Huard M.D."/>
            <person name="Hughes L."/>
            <person name="Hurhula B."/>
            <person name="Husby M.E."/>
            <person name="Kamat A."/>
            <person name="Kanga B."/>
            <person name="Kashin S."/>
            <person name="Khazanovich D."/>
            <person name="Kisner P."/>
            <person name="Lance K."/>
            <person name="Lara M."/>
            <person name="Lee W."/>
            <person name="Lennon N."/>
            <person name="Letendre F."/>
            <person name="LeVine R."/>
            <person name="Lipovsky A."/>
            <person name="Liu X."/>
            <person name="Liu J."/>
            <person name="Liu S."/>
            <person name="Lokyitsang T."/>
            <person name="Lokyitsang Y."/>
            <person name="Lubonja R."/>
            <person name="Lui A."/>
            <person name="MacDonald P."/>
            <person name="Magnisalis V."/>
            <person name="Maru K."/>
            <person name="Matthews C."/>
            <person name="McCusker W."/>
            <person name="McDonough S."/>
            <person name="Mehta T."/>
            <person name="Meldrim J."/>
            <person name="Meneus L."/>
            <person name="Mihai O."/>
            <person name="Mihalev A."/>
            <person name="Mihova T."/>
            <person name="Mittelman R."/>
            <person name="Mlenga V."/>
            <person name="Montmayeur A."/>
            <person name="Mulrain L."/>
            <person name="Navidi A."/>
            <person name="Naylor J."/>
            <person name="Negash T."/>
            <person name="Nguyen T."/>
            <person name="Nguyen N."/>
            <person name="Nicol R."/>
            <person name="Norbu C."/>
            <person name="Norbu N."/>
            <person name="Novod N."/>
            <person name="O'Neill B."/>
            <person name="Osman S."/>
            <person name="Markiewicz E."/>
            <person name="Oyono O.L."/>
            <person name="Patti C."/>
            <person name="Phunkhang P."/>
            <person name="Pierre F."/>
            <person name="Priest M."/>
            <person name="Raghuraman S."/>
            <person name="Rege F."/>
            <person name="Reyes R."/>
            <person name="Rise C."/>
            <person name="Rogov P."/>
            <person name="Ross K."/>
            <person name="Ryan E."/>
            <person name="Settipalli S."/>
            <person name="Shea T."/>
            <person name="Sherpa N."/>
            <person name="Shi L."/>
            <person name="Shih D."/>
            <person name="Sparrow T."/>
            <person name="Spaulding J."/>
            <person name="Stalker J."/>
            <person name="Stange-Thomann N."/>
            <person name="Stavropoulos S."/>
            <person name="Stone C."/>
            <person name="Strader C."/>
            <person name="Tesfaye S."/>
            <person name="Thomson T."/>
            <person name="Thoulutsang Y."/>
            <person name="Thoulutsang D."/>
            <person name="Topham K."/>
            <person name="Topping I."/>
            <person name="Tsamla T."/>
            <person name="Vassiliev H."/>
            <person name="Vo A."/>
            <person name="Wangchuk T."/>
            <person name="Wangdi T."/>
            <person name="Weiand M."/>
            <person name="Wilkinson J."/>
            <person name="Wilson A."/>
            <person name="Yadav S."/>
            <person name="Young G."/>
            <person name="Yu Q."/>
            <person name="Zembek L."/>
            <person name="Zhong D."/>
            <person name="Zimmer A."/>
            <person name="Zwirko Z."/>
            <person name="Jaffe D.B."/>
            <person name="Alvarez P."/>
            <person name="Brockman W."/>
            <person name="Butler J."/>
            <person name="Chin C."/>
            <person name="Gnerre S."/>
            <person name="Grabherr M."/>
            <person name="Kleber M."/>
            <person name="Mauceli E."/>
            <person name="MacCallum I."/>
        </authorList>
    </citation>
    <scope>NUCLEOTIDE SEQUENCE [LARGE SCALE GENOMIC DNA]</scope>
    <source>
        <strain evidence="9">TSC#15010-1051.87</strain>
        <strain evidence="11">Tucson 15010-1051.87</strain>
    </source>
</reference>
<dbReference type="Pfam" id="PF01510">
    <property type="entry name" value="Amidase_2"/>
    <property type="match status" value="1"/>
</dbReference>
<feature type="domain" description="N-acetylmuramoyl-L-alanine amidase" evidence="7">
    <location>
        <begin position="207"/>
        <end position="344"/>
    </location>
</feature>
<keyword evidence="5" id="KW-0391">Immunity</keyword>
<accession>B4MGD4</accession>
<evidence type="ECO:0000313" key="10">
    <source>
        <dbReference type="EMBL" id="KRF77774.1"/>
    </source>
</evidence>
<gene>
    <name evidence="9" type="primary">Dvir\GJ18565</name>
    <name evidence="9" type="ORF">Dvir_GJ18565</name>
</gene>
<evidence type="ECO:0000256" key="6">
    <source>
        <dbReference type="SAM" id="MobiDB-lite"/>
    </source>
</evidence>
<dbReference type="InterPro" id="IPR002502">
    <property type="entry name" value="Amidase_domain"/>
</dbReference>
<organism evidence="9 11">
    <name type="scientific">Drosophila virilis</name>
    <name type="common">Fruit fly</name>
    <dbReference type="NCBI Taxonomy" id="7244"/>
    <lineage>
        <taxon>Eukaryota</taxon>
        <taxon>Metazoa</taxon>
        <taxon>Ecdysozoa</taxon>
        <taxon>Arthropoda</taxon>
        <taxon>Hexapoda</taxon>
        <taxon>Insecta</taxon>
        <taxon>Pterygota</taxon>
        <taxon>Neoptera</taxon>
        <taxon>Endopterygota</taxon>
        <taxon>Diptera</taxon>
        <taxon>Brachycera</taxon>
        <taxon>Muscomorpha</taxon>
        <taxon>Ephydroidea</taxon>
        <taxon>Drosophilidae</taxon>
        <taxon>Drosophila</taxon>
    </lineage>
</organism>
<dbReference type="EC" id="3.5.1.28" evidence="9 10"/>
<sequence length="366" mass="41275">MTNMPKLSAAQERTREWLAAQEEDELESIAESSVVDSLDDYKYSEHTFTEQEDEDEDEFEEDDDNDTGEEVSTVALGTRMGASKGSIIMDTLRDLLNSINSIQTVGNVNISNSTNVHIGNVTNINGNIQIIADAPTNVRSKRKARRKTSLVDVPEPNEQTNKNQQQDAELDESEECVNAGVFISSQKFKIPKELCSIVPRHSWLAQMPMEAPVKLQRPVKYVVISHTATESSEKRAINVRLIRDIQCFHIESRGWNDIAYNFLVGCDGNVYEGRGWETVGAHTLGYNKVALGISFIGCFMRELPTQDALNMCRNLLARGVEDGHIAPEYRLICHCQCNSTESPGRRLFEEIQTWPHFYNIAQDEQK</sequence>
<feature type="compositionally biased region" description="Basic residues" evidence="6">
    <location>
        <begin position="139"/>
        <end position="148"/>
    </location>
</feature>
<dbReference type="KEGG" id="dvi:6636714"/>
<dbReference type="OrthoDB" id="10001926at2759"/>
<dbReference type="EMBL" id="CH940672">
    <property type="protein sequence ID" value="KRF77774.1"/>
    <property type="molecule type" value="Genomic_DNA"/>
</dbReference>
<dbReference type="InterPro" id="IPR015510">
    <property type="entry name" value="PGRP"/>
</dbReference>
<reference evidence="9" key="2">
    <citation type="journal article" date="2008" name="Bioinformatics">
        <title>Assembly reconciliation.</title>
        <authorList>
            <person name="Zimin A.V."/>
            <person name="Smith D.R."/>
            <person name="Sutton G."/>
            <person name="Yorke J.A."/>
        </authorList>
    </citation>
    <scope>NUCLEOTIDE SEQUENCE</scope>
    <source>
        <strain evidence="9">TSC#15010-1051.87</strain>
    </source>
</reference>
<evidence type="ECO:0000256" key="1">
    <source>
        <dbReference type="ARBA" id="ARBA00004613"/>
    </source>
</evidence>
<proteinExistence type="inferred from homology"/>
<dbReference type="AlphaFoldDB" id="B4MGD4"/>
<evidence type="ECO:0000313" key="11">
    <source>
        <dbReference type="Proteomes" id="UP000008792"/>
    </source>
</evidence>
<feature type="region of interest" description="Disordered" evidence="6">
    <location>
        <begin position="1"/>
        <end position="69"/>
    </location>
</feature>
<feature type="compositionally biased region" description="Basic and acidic residues" evidence="6">
    <location>
        <begin position="39"/>
        <end position="49"/>
    </location>
</feature>
<evidence type="ECO:0000259" key="7">
    <source>
        <dbReference type="SMART" id="SM00644"/>
    </source>
</evidence>
<feature type="compositionally biased region" description="Polar residues" evidence="6">
    <location>
        <begin position="157"/>
        <end position="167"/>
    </location>
</feature>
<evidence type="ECO:0000256" key="4">
    <source>
        <dbReference type="ARBA" id="ARBA00022588"/>
    </source>
</evidence>
<protein>
    <submittedName>
        <fullName evidence="9">Uncharacterized protein, isoform A</fullName>
    </submittedName>
    <submittedName>
        <fullName evidence="10">Uncharacterized protein, isoform B</fullName>
        <ecNumber evidence="9 10">3.5.1.28</ecNumber>
    </submittedName>
</protein>
<feature type="compositionally biased region" description="Acidic residues" evidence="6">
    <location>
        <begin position="50"/>
        <end position="69"/>
    </location>
</feature>
<evidence type="ECO:0000256" key="3">
    <source>
        <dbReference type="ARBA" id="ARBA00022525"/>
    </source>
</evidence>
<dbReference type="SMART" id="SM00701">
    <property type="entry name" value="PGRP"/>
    <property type="match status" value="1"/>
</dbReference>